<dbReference type="Gramene" id="evm.model.10.785">
    <property type="protein sequence ID" value="cds.evm.model.10.785"/>
    <property type="gene ID" value="evm.TU.10.785"/>
</dbReference>
<evidence type="ECO:0000313" key="1">
    <source>
        <dbReference type="EnsemblPlants" id="cds.evm.model.10.785"/>
    </source>
</evidence>
<dbReference type="PANTHER" id="PTHR37610:SF97">
    <property type="entry name" value="RETROTRANSPOSON GAG DOMAIN-CONTAINING PROTEIN"/>
    <property type="match status" value="1"/>
</dbReference>
<dbReference type="EMBL" id="UZAU01000811">
    <property type="status" value="NOT_ANNOTATED_CDS"/>
    <property type="molecule type" value="Genomic_DNA"/>
</dbReference>
<name>A0A803QQD3_CANSA</name>
<proteinExistence type="predicted"/>
<accession>A0A803QQD3</accession>
<evidence type="ECO:0000313" key="2">
    <source>
        <dbReference type="Proteomes" id="UP000596661"/>
    </source>
</evidence>
<evidence type="ECO:0008006" key="3">
    <source>
        <dbReference type="Google" id="ProtNLM"/>
    </source>
</evidence>
<sequence length="217" mass="24841">MVSEWEAFPQDHALLFLSCCVFFSDKGGVLYRSSPFPGFFGFLEVFFSSSVQHCQMMISMSILKFNPQIHKAMQLSISVKNKLRFLDNSIPKPSPTDYILYKAWVKNNNIVISWILNSISKEIFSSILYDDSAAEIWTDLKEAQTVRMYFTKLKMVLEELSNYRPSSLHVPTMDVLVVESTPRTSSHEVYNFFSHGTLKPLHSGSKQHFDGSSTLNQ</sequence>
<dbReference type="EnsemblPlants" id="evm.model.10.785">
    <property type="protein sequence ID" value="cds.evm.model.10.785"/>
    <property type="gene ID" value="evm.TU.10.785"/>
</dbReference>
<dbReference type="Proteomes" id="UP000596661">
    <property type="component" value="Unassembled WGS sequence"/>
</dbReference>
<protein>
    <recommendedName>
        <fullName evidence="3">Retrotransposon gag domain-containing protein</fullName>
    </recommendedName>
</protein>
<reference evidence="1" key="1">
    <citation type="submission" date="2021-03" db="UniProtKB">
        <authorList>
            <consortium name="EnsemblPlants"/>
        </authorList>
    </citation>
    <scope>IDENTIFICATION</scope>
</reference>
<dbReference type="PANTHER" id="PTHR37610">
    <property type="entry name" value="CCHC-TYPE DOMAIN-CONTAINING PROTEIN"/>
    <property type="match status" value="1"/>
</dbReference>
<keyword evidence="2" id="KW-1185">Reference proteome</keyword>
<organism evidence="1 2">
    <name type="scientific">Cannabis sativa</name>
    <name type="common">Hemp</name>
    <name type="synonym">Marijuana</name>
    <dbReference type="NCBI Taxonomy" id="3483"/>
    <lineage>
        <taxon>Eukaryota</taxon>
        <taxon>Viridiplantae</taxon>
        <taxon>Streptophyta</taxon>
        <taxon>Embryophyta</taxon>
        <taxon>Tracheophyta</taxon>
        <taxon>Spermatophyta</taxon>
        <taxon>Magnoliopsida</taxon>
        <taxon>eudicotyledons</taxon>
        <taxon>Gunneridae</taxon>
        <taxon>Pentapetalae</taxon>
        <taxon>rosids</taxon>
        <taxon>fabids</taxon>
        <taxon>Rosales</taxon>
        <taxon>Cannabaceae</taxon>
        <taxon>Cannabis</taxon>
    </lineage>
</organism>
<dbReference type="AlphaFoldDB" id="A0A803QQD3"/>